<evidence type="ECO:0000313" key="3">
    <source>
        <dbReference type="Proteomes" id="UP001354989"/>
    </source>
</evidence>
<geneLocation type="plasmid" evidence="2 3">
    <name>pPP2</name>
</geneLocation>
<protein>
    <submittedName>
        <fullName evidence="2">Uncharacterized protein</fullName>
    </submittedName>
</protein>
<feature type="signal peptide" evidence="1">
    <location>
        <begin position="1"/>
        <end position="20"/>
    </location>
</feature>
<feature type="chain" id="PRO_5045902812" evidence="1">
    <location>
        <begin position="21"/>
        <end position="167"/>
    </location>
</feature>
<evidence type="ECO:0000313" key="2">
    <source>
        <dbReference type="EMBL" id="BDD01479.1"/>
    </source>
</evidence>
<accession>A0ABM7VKG1</accession>
<dbReference type="RefSeq" id="WP_338398750.1">
    <property type="nucleotide sequence ID" value="NZ_AP025294.1"/>
</dbReference>
<keyword evidence="1" id="KW-0732">Signal</keyword>
<evidence type="ECO:0000256" key="1">
    <source>
        <dbReference type="SAM" id="SignalP"/>
    </source>
</evidence>
<dbReference type="Proteomes" id="UP001354989">
    <property type="component" value="Plasmid pPP2"/>
</dbReference>
<sequence length="167" mass="19115">MKKILASGIILFSTLNLTFAQQATEHEQLCKEVSELIVMNKRSEFVKRFSPTKEDLLEFSYGTKADKVEKKERAEFFNSVTPTIGMLKENISSSFDFVHGKLEGKGILKLGDVEIIKSTQSKIGETEVQNIYFIISNGQNQFKVELLGVYRTSRDWIIMTDVAPWYF</sequence>
<dbReference type="EMBL" id="AP025294">
    <property type="protein sequence ID" value="BDD01479.1"/>
    <property type="molecule type" value="Genomic_DNA"/>
</dbReference>
<proteinExistence type="predicted"/>
<keyword evidence="3" id="KW-1185">Reference proteome</keyword>
<gene>
    <name evidence="2" type="ORF">PEPS_37590</name>
</gene>
<reference evidence="2 3" key="1">
    <citation type="submission" date="2021-12" db="EMBL/GenBank/DDBJ databases">
        <title>Genome sequencing of bacteria with rrn-lacking chromosome and rrn-plasmid.</title>
        <authorList>
            <person name="Anda M."/>
            <person name="Iwasaki W."/>
        </authorList>
    </citation>
    <scope>NUCLEOTIDE SEQUENCE [LARGE SCALE GENOMIC DNA]</scope>
    <source>
        <strain evidence="2 3">NBRC 101262</strain>
        <plasmid evidence="2 3">pPP2</plasmid>
    </source>
</reference>
<keyword evidence="2" id="KW-0614">Plasmid</keyword>
<name>A0ABM7VKG1_9BACT</name>
<organism evidence="2 3">
    <name type="scientific">Persicobacter psychrovividus</name>
    <dbReference type="NCBI Taxonomy" id="387638"/>
    <lineage>
        <taxon>Bacteria</taxon>
        <taxon>Pseudomonadati</taxon>
        <taxon>Bacteroidota</taxon>
        <taxon>Cytophagia</taxon>
        <taxon>Cytophagales</taxon>
        <taxon>Persicobacteraceae</taxon>
        <taxon>Persicobacter</taxon>
    </lineage>
</organism>